<dbReference type="EMBL" id="JAWZYT010001989">
    <property type="protein sequence ID" value="KAK4307604.1"/>
    <property type="molecule type" value="Genomic_DNA"/>
</dbReference>
<sequence>MALTPLPPPRLYLPLVPLQQASPTLFATPQLLPHCLFDLPAVLLLYLFACVSLSLATYLSASSYTSPSSDSPPPQHLQHHSSHPYVPLHTPPSSPHPSTSPSHLSTHLHPLLISPHPIHTPQSSPHPFTSPSHSSTHTHLSSMPSTSAFSFSASFPSNSTPLYTYFHLSIYSITPPLPPPPLLPATPYLCAPSLIPLPLLIRSSTMLYGTSLHVGILIPTTSIFNTTKPSHSPTSPTLSIQLY</sequence>
<gene>
    <name evidence="2" type="ORF">Pmani_020647</name>
</gene>
<feature type="region of interest" description="Disordered" evidence="1">
    <location>
        <begin position="64"/>
        <end position="105"/>
    </location>
</feature>
<feature type="region of interest" description="Disordered" evidence="1">
    <location>
        <begin position="120"/>
        <end position="140"/>
    </location>
</feature>
<name>A0AAE1PHX8_9EUCA</name>
<comment type="caution">
    <text evidence="2">The sequence shown here is derived from an EMBL/GenBank/DDBJ whole genome shotgun (WGS) entry which is preliminary data.</text>
</comment>
<evidence type="ECO:0000313" key="2">
    <source>
        <dbReference type="EMBL" id="KAK4307604.1"/>
    </source>
</evidence>
<reference evidence="2" key="1">
    <citation type="submission" date="2023-11" db="EMBL/GenBank/DDBJ databases">
        <title>Genome assemblies of two species of porcelain crab, Petrolisthes cinctipes and Petrolisthes manimaculis (Anomura: Porcellanidae).</title>
        <authorList>
            <person name="Angst P."/>
        </authorList>
    </citation>
    <scope>NUCLEOTIDE SEQUENCE</scope>
    <source>
        <strain evidence="2">PB745_02</strain>
        <tissue evidence="2">Gill</tissue>
    </source>
</reference>
<organism evidence="2 3">
    <name type="scientific">Petrolisthes manimaculis</name>
    <dbReference type="NCBI Taxonomy" id="1843537"/>
    <lineage>
        <taxon>Eukaryota</taxon>
        <taxon>Metazoa</taxon>
        <taxon>Ecdysozoa</taxon>
        <taxon>Arthropoda</taxon>
        <taxon>Crustacea</taxon>
        <taxon>Multicrustacea</taxon>
        <taxon>Malacostraca</taxon>
        <taxon>Eumalacostraca</taxon>
        <taxon>Eucarida</taxon>
        <taxon>Decapoda</taxon>
        <taxon>Pleocyemata</taxon>
        <taxon>Anomura</taxon>
        <taxon>Galatheoidea</taxon>
        <taxon>Porcellanidae</taxon>
        <taxon>Petrolisthes</taxon>
    </lineage>
</organism>
<proteinExistence type="predicted"/>
<accession>A0AAE1PHX8</accession>
<dbReference type="Proteomes" id="UP001292094">
    <property type="component" value="Unassembled WGS sequence"/>
</dbReference>
<protein>
    <submittedName>
        <fullName evidence="2">Uncharacterized protein</fullName>
    </submittedName>
</protein>
<keyword evidence="3" id="KW-1185">Reference proteome</keyword>
<evidence type="ECO:0000256" key="1">
    <source>
        <dbReference type="SAM" id="MobiDB-lite"/>
    </source>
</evidence>
<evidence type="ECO:0000313" key="3">
    <source>
        <dbReference type="Proteomes" id="UP001292094"/>
    </source>
</evidence>
<feature type="compositionally biased region" description="Low complexity" evidence="1">
    <location>
        <begin position="96"/>
        <end position="105"/>
    </location>
</feature>
<dbReference type="AlphaFoldDB" id="A0AAE1PHX8"/>